<name>A0A834TFT3_9FABA</name>
<gene>
    <name evidence="1" type="ORF">G2W53_026495</name>
</gene>
<dbReference type="AlphaFoldDB" id="A0A834TFT3"/>
<protein>
    <submittedName>
        <fullName evidence="1">Uncharacterized protein</fullName>
    </submittedName>
</protein>
<sequence length="214" mass="23652">MRKRRRIGWDLAHSPTVRIENKSNTPHLDHPLPNPLQPVSGNRILDVIRFPLEEIRRVQIPVKQSLGFCSQREPHEEPVVYMRSHFLPLNDKIRRVLLQRPLNAKNEPVPPEHVAVPSAAEVAADADGGADSGGEAVDFAAFPDLVVEFAERRAGLDDGNVVLDVDVDVAEVEEVEDDEGTEVGDVGDALIVVAAASNFDLDWDVGFVERGYDE</sequence>
<keyword evidence="2" id="KW-1185">Reference proteome</keyword>
<organism evidence="1 2">
    <name type="scientific">Senna tora</name>
    <dbReference type="NCBI Taxonomy" id="362788"/>
    <lineage>
        <taxon>Eukaryota</taxon>
        <taxon>Viridiplantae</taxon>
        <taxon>Streptophyta</taxon>
        <taxon>Embryophyta</taxon>
        <taxon>Tracheophyta</taxon>
        <taxon>Spermatophyta</taxon>
        <taxon>Magnoliopsida</taxon>
        <taxon>eudicotyledons</taxon>
        <taxon>Gunneridae</taxon>
        <taxon>Pentapetalae</taxon>
        <taxon>rosids</taxon>
        <taxon>fabids</taxon>
        <taxon>Fabales</taxon>
        <taxon>Fabaceae</taxon>
        <taxon>Caesalpinioideae</taxon>
        <taxon>Cassia clade</taxon>
        <taxon>Senna</taxon>
    </lineage>
</organism>
<comment type="caution">
    <text evidence="1">The sequence shown here is derived from an EMBL/GenBank/DDBJ whole genome shotgun (WGS) entry which is preliminary data.</text>
</comment>
<evidence type="ECO:0000313" key="2">
    <source>
        <dbReference type="Proteomes" id="UP000634136"/>
    </source>
</evidence>
<accession>A0A834TFT3</accession>
<proteinExistence type="predicted"/>
<dbReference type="EMBL" id="JAAIUW010000008">
    <property type="protein sequence ID" value="KAF7821040.1"/>
    <property type="molecule type" value="Genomic_DNA"/>
</dbReference>
<dbReference type="Proteomes" id="UP000634136">
    <property type="component" value="Unassembled WGS sequence"/>
</dbReference>
<evidence type="ECO:0000313" key="1">
    <source>
        <dbReference type="EMBL" id="KAF7821040.1"/>
    </source>
</evidence>
<reference evidence="1" key="1">
    <citation type="submission" date="2020-09" db="EMBL/GenBank/DDBJ databases">
        <title>Genome-Enabled Discovery of Anthraquinone Biosynthesis in Senna tora.</title>
        <authorList>
            <person name="Kang S.-H."/>
            <person name="Pandey R.P."/>
            <person name="Lee C.-M."/>
            <person name="Sim J.-S."/>
            <person name="Jeong J.-T."/>
            <person name="Choi B.-S."/>
            <person name="Jung M."/>
            <person name="Ginzburg D."/>
            <person name="Zhao K."/>
            <person name="Won S.Y."/>
            <person name="Oh T.-J."/>
            <person name="Yu Y."/>
            <person name="Kim N.-H."/>
            <person name="Lee O.R."/>
            <person name="Lee T.-H."/>
            <person name="Bashyal P."/>
            <person name="Kim T.-S."/>
            <person name="Lee W.-H."/>
            <person name="Kawkins C."/>
            <person name="Kim C.-K."/>
            <person name="Kim J.S."/>
            <person name="Ahn B.O."/>
            <person name="Rhee S.Y."/>
            <person name="Sohng J.K."/>
        </authorList>
    </citation>
    <scope>NUCLEOTIDE SEQUENCE</scope>
    <source>
        <tissue evidence="1">Leaf</tissue>
    </source>
</reference>